<feature type="transmembrane region" description="Helical" evidence="2">
    <location>
        <begin position="12"/>
        <end position="33"/>
    </location>
</feature>
<keyword evidence="5" id="KW-1185">Reference proteome</keyword>
<dbReference type="AlphaFoldDB" id="A0A6G5QFR8"/>
<dbReference type="RefSeq" id="WP_171993628.1">
    <property type="nucleotide sequence ID" value="NZ_CP012542.1"/>
</dbReference>
<gene>
    <name evidence="4" type="primary">pglC</name>
    <name evidence="4" type="ORF">CMUC_0723</name>
</gene>
<dbReference type="GO" id="GO:0102334">
    <property type="term" value="F:N,N'-diacetylbacilliosaminyl-1-phosphate transferase activity"/>
    <property type="evidence" value="ECO:0007669"/>
    <property type="project" value="UniProtKB-EC"/>
</dbReference>
<evidence type="ECO:0000259" key="3">
    <source>
        <dbReference type="Pfam" id="PF02397"/>
    </source>
</evidence>
<dbReference type="InterPro" id="IPR003362">
    <property type="entry name" value="Bact_transf"/>
</dbReference>
<sequence>MYRHFFKRFFDILGALTLIFLTFWLMAILWILIRKKLNTNPIFTQSRPGLNGVIFKIYKFKTMSDELDEKGELLPDELRLGEFGKKIRALSLDELPQLFNVLNGDMSFIGPRPLLPEYLALYSDYQKRRHNVRPGITGLAQINGRNAISWGEKFKFDVFYADNLSFLLDVKIAILTIKKVIAKEGVSKDGHVTTEKFNGKN</sequence>
<comment type="similarity">
    <text evidence="1">Belongs to the bacterial sugar transferase family.</text>
</comment>
<keyword evidence="4" id="KW-0808">Transferase</keyword>
<dbReference type="Proteomes" id="UP000503264">
    <property type="component" value="Chromosome"/>
</dbReference>
<dbReference type="Pfam" id="PF02397">
    <property type="entry name" value="Bac_transf"/>
    <property type="match status" value="1"/>
</dbReference>
<evidence type="ECO:0000256" key="1">
    <source>
        <dbReference type="ARBA" id="ARBA00006464"/>
    </source>
</evidence>
<dbReference type="PANTHER" id="PTHR30576">
    <property type="entry name" value="COLANIC BIOSYNTHESIS UDP-GLUCOSE LIPID CARRIER TRANSFERASE"/>
    <property type="match status" value="1"/>
</dbReference>
<accession>A0A6G5QFR8</accession>
<dbReference type="EC" id="2.7.8.36" evidence="4"/>
<keyword evidence="2" id="KW-1133">Transmembrane helix</keyword>
<evidence type="ECO:0000313" key="4">
    <source>
        <dbReference type="EMBL" id="QCD44520.1"/>
    </source>
</evidence>
<reference evidence="4 5" key="1">
    <citation type="submission" date="2016-07" db="EMBL/GenBank/DDBJ databases">
        <title>Comparative genomics of the Campylobacter concisus group.</title>
        <authorList>
            <person name="Miller W.G."/>
            <person name="Yee E."/>
            <person name="Chapman M.H."/>
            <person name="Huynh S."/>
            <person name="Bono J.L."/>
            <person name="On S.L.W."/>
            <person name="StLeger J."/>
            <person name="Foster G."/>
            <person name="Parker C.T."/>
        </authorList>
    </citation>
    <scope>NUCLEOTIDE SEQUENCE [LARGE SCALE GENOMIC DNA]</scope>
    <source>
        <strain evidence="4 5">CCUG 21559</strain>
    </source>
</reference>
<evidence type="ECO:0000313" key="5">
    <source>
        <dbReference type="Proteomes" id="UP000503264"/>
    </source>
</evidence>
<evidence type="ECO:0000256" key="2">
    <source>
        <dbReference type="SAM" id="Phobius"/>
    </source>
</evidence>
<keyword evidence="2" id="KW-0472">Membrane</keyword>
<feature type="domain" description="Bacterial sugar transferase" evidence="3">
    <location>
        <begin position="7"/>
        <end position="181"/>
    </location>
</feature>
<dbReference type="PANTHER" id="PTHR30576:SF8">
    <property type="entry name" value="UNDECAPRENYL-PHOSPHATE GALACTOSE PHOSPHOTRANSFERASE"/>
    <property type="match status" value="1"/>
</dbReference>
<dbReference type="EMBL" id="CP012542">
    <property type="protein sequence ID" value="QCD44520.1"/>
    <property type="molecule type" value="Genomic_DNA"/>
</dbReference>
<organism evidence="4 5">
    <name type="scientific">Campylobacter mucosalis CCUG 21559</name>
    <dbReference type="NCBI Taxonomy" id="1032067"/>
    <lineage>
        <taxon>Bacteria</taxon>
        <taxon>Pseudomonadati</taxon>
        <taxon>Campylobacterota</taxon>
        <taxon>Epsilonproteobacteria</taxon>
        <taxon>Campylobacterales</taxon>
        <taxon>Campylobacteraceae</taxon>
        <taxon>Campylobacter</taxon>
    </lineage>
</organism>
<name>A0A6G5QFR8_9BACT</name>
<keyword evidence="2" id="KW-0812">Transmembrane</keyword>
<proteinExistence type="inferred from homology"/>
<protein>
    <submittedName>
        <fullName evidence="4">N,N'-diacetylbacilliosaminyl-1-phosphate transferase</fullName>
        <ecNumber evidence="4">2.7.8.36</ecNumber>
    </submittedName>
</protein>